<dbReference type="Proteomes" id="UP000198862">
    <property type="component" value="Unassembled WGS sequence"/>
</dbReference>
<sequence>MTLISKKFRNSALALSIVFTVTGCGGGSDKVDTLLDDLTPKDKSANITFVNALDEMASFYVQIRDLNRDVFSDEDKASDIAVNEISSPYKHAWGESLNNTTFGVQDANSQTKKDTLNQELTADSNVFAVAWLSGTDYQLSVFDKQASDKADVYSIRVFANSQMSVKINDSDQVVQTTEIGKVTQRFEVNNCETGLKVSGNYIDLCTLDLGKSYLVVADTNGKRVLIQE</sequence>
<keyword evidence="2" id="KW-1185">Reference proteome</keyword>
<evidence type="ECO:0008006" key="3">
    <source>
        <dbReference type="Google" id="ProtNLM"/>
    </source>
</evidence>
<reference evidence="1 2" key="1">
    <citation type="submission" date="2016-10" db="EMBL/GenBank/DDBJ databases">
        <authorList>
            <person name="de Groot N.N."/>
        </authorList>
    </citation>
    <scope>NUCLEOTIDE SEQUENCE [LARGE SCALE GENOMIC DNA]</scope>
    <source>
        <strain evidence="1 2">DSM 6059</strain>
    </source>
</reference>
<dbReference type="EMBL" id="FOLO01000045">
    <property type="protein sequence ID" value="SFD26873.1"/>
    <property type="molecule type" value="Genomic_DNA"/>
</dbReference>
<protein>
    <recommendedName>
        <fullName evidence="3">Lipoprotein</fullName>
    </recommendedName>
</protein>
<organism evidence="1 2">
    <name type="scientific">Pseudoalteromonas denitrificans DSM 6059</name>
    <dbReference type="NCBI Taxonomy" id="1123010"/>
    <lineage>
        <taxon>Bacteria</taxon>
        <taxon>Pseudomonadati</taxon>
        <taxon>Pseudomonadota</taxon>
        <taxon>Gammaproteobacteria</taxon>
        <taxon>Alteromonadales</taxon>
        <taxon>Pseudoalteromonadaceae</taxon>
        <taxon>Pseudoalteromonas</taxon>
    </lineage>
</organism>
<dbReference type="AlphaFoldDB" id="A0A1I1R5N8"/>
<evidence type="ECO:0000313" key="2">
    <source>
        <dbReference type="Proteomes" id="UP000198862"/>
    </source>
</evidence>
<dbReference type="RefSeq" id="WP_091988912.1">
    <property type="nucleotide sequence ID" value="NZ_FOLO01000045.1"/>
</dbReference>
<dbReference type="PROSITE" id="PS51257">
    <property type="entry name" value="PROKAR_LIPOPROTEIN"/>
    <property type="match status" value="1"/>
</dbReference>
<gene>
    <name evidence="1" type="ORF">SAMN02745724_04041</name>
</gene>
<proteinExistence type="predicted"/>
<name>A0A1I1R5N8_9GAMM</name>
<dbReference type="OrthoDB" id="6401453at2"/>
<accession>A0A1I1R5N8</accession>
<evidence type="ECO:0000313" key="1">
    <source>
        <dbReference type="EMBL" id="SFD26873.1"/>
    </source>
</evidence>